<dbReference type="EMBL" id="JH795879">
    <property type="protein sequence ID" value="EJT96973.1"/>
    <property type="molecule type" value="Genomic_DNA"/>
</dbReference>
<protein>
    <submittedName>
        <fullName evidence="2">Uncharacterized protein</fullName>
    </submittedName>
</protein>
<proteinExistence type="inferred from homology"/>
<comment type="similarity">
    <text evidence="1">Belongs to the VPS13 family.</text>
</comment>
<evidence type="ECO:0000313" key="3">
    <source>
        <dbReference type="Proteomes" id="UP000030653"/>
    </source>
</evidence>
<dbReference type="OrthoDB" id="428159at2759"/>
<dbReference type="PROSITE" id="PS51257">
    <property type="entry name" value="PROKAR_LIPOPROTEIN"/>
    <property type="match status" value="1"/>
</dbReference>
<dbReference type="STRING" id="1858805.M5FPC7"/>
<evidence type="ECO:0000256" key="1">
    <source>
        <dbReference type="ARBA" id="ARBA00006545"/>
    </source>
</evidence>
<dbReference type="AlphaFoldDB" id="M5FPC7"/>
<keyword evidence="3" id="KW-1185">Reference proteome</keyword>
<dbReference type="HOGENOM" id="CLU_1250640_0_0_1"/>
<evidence type="ECO:0000313" key="2">
    <source>
        <dbReference type="EMBL" id="EJT96973.1"/>
    </source>
</evidence>
<organism evidence="2 3">
    <name type="scientific">Dacryopinax primogenitus (strain DJM 731)</name>
    <name type="common">Brown rot fungus</name>
    <dbReference type="NCBI Taxonomy" id="1858805"/>
    <lineage>
        <taxon>Eukaryota</taxon>
        <taxon>Fungi</taxon>
        <taxon>Dikarya</taxon>
        <taxon>Basidiomycota</taxon>
        <taxon>Agaricomycotina</taxon>
        <taxon>Dacrymycetes</taxon>
        <taxon>Dacrymycetales</taxon>
        <taxon>Dacrymycetaceae</taxon>
        <taxon>Dacryopinax</taxon>
    </lineage>
</organism>
<dbReference type="GO" id="GO:0006623">
    <property type="term" value="P:protein targeting to vacuole"/>
    <property type="evidence" value="ECO:0007669"/>
    <property type="project" value="TreeGrafter"/>
</dbReference>
<accession>M5FPC7</accession>
<name>M5FPC7_DACPD</name>
<dbReference type="RefSeq" id="XP_040623871.1">
    <property type="nucleotide sequence ID" value="XM_040771415.1"/>
</dbReference>
<dbReference type="GO" id="GO:0045053">
    <property type="term" value="P:protein retention in Golgi apparatus"/>
    <property type="evidence" value="ECO:0007669"/>
    <property type="project" value="TreeGrafter"/>
</dbReference>
<gene>
    <name evidence="2" type="ORF">DACRYDRAFT_19023</name>
</gene>
<dbReference type="Proteomes" id="UP000030653">
    <property type="component" value="Unassembled WGS sequence"/>
</dbReference>
<dbReference type="PANTHER" id="PTHR16166:SF93">
    <property type="entry name" value="INTERMEMBRANE LIPID TRANSFER PROTEIN VPS13"/>
    <property type="match status" value="1"/>
</dbReference>
<dbReference type="GO" id="GO:0007005">
    <property type="term" value="P:mitochondrion organization"/>
    <property type="evidence" value="ECO:0007669"/>
    <property type="project" value="TreeGrafter"/>
</dbReference>
<dbReference type="PANTHER" id="PTHR16166">
    <property type="entry name" value="VACUOLAR PROTEIN SORTING-ASSOCIATED PROTEIN VPS13"/>
    <property type="match status" value="1"/>
</dbReference>
<reference evidence="2 3" key="1">
    <citation type="journal article" date="2012" name="Science">
        <title>The Paleozoic origin of enzymatic lignin decomposition reconstructed from 31 fungal genomes.</title>
        <authorList>
            <person name="Floudas D."/>
            <person name="Binder M."/>
            <person name="Riley R."/>
            <person name="Barry K."/>
            <person name="Blanchette R.A."/>
            <person name="Henrissat B."/>
            <person name="Martinez A.T."/>
            <person name="Otillar R."/>
            <person name="Spatafora J.W."/>
            <person name="Yadav J.S."/>
            <person name="Aerts A."/>
            <person name="Benoit I."/>
            <person name="Boyd A."/>
            <person name="Carlson A."/>
            <person name="Copeland A."/>
            <person name="Coutinho P.M."/>
            <person name="de Vries R.P."/>
            <person name="Ferreira P."/>
            <person name="Findley K."/>
            <person name="Foster B."/>
            <person name="Gaskell J."/>
            <person name="Glotzer D."/>
            <person name="Gorecki P."/>
            <person name="Heitman J."/>
            <person name="Hesse C."/>
            <person name="Hori C."/>
            <person name="Igarashi K."/>
            <person name="Jurgens J.A."/>
            <person name="Kallen N."/>
            <person name="Kersten P."/>
            <person name="Kohler A."/>
            <person name="Kuees U."/>
            <person name="Kumar T.K.A."/>
            <person name="Kuo A."/>
            <person name="LaButti K."/>
            <person name="Larrondo L.F."/>
            <person name="Lindquist E."/>
            <person name="Ling A."/>
            <person name="Lombard V."/>
            <person name="Lucas S."/>
            <person name="Lundell T."/>
            <person name="Martin R."/>
            <person name="McLaughlin D.J."/>
            <person name="Morgenstern I."/>
            <person name="Morin E."/>
            <person name="Murat C."/>
            <person name="Nagy L.G."/>
            <person name="Nolan M."/>
            <person name="Ohm R.A."/>
            <person name="Patyshakuliyeva A."/>
            <person name="Rokas A."/>
            <person name="Ruiz-Duenas F.J."/>
            <person name="Sabat G."/>
            <person name="Salamov A."/>
            <person name="Samejima M."/>
            <person name="Schmutz J."/>
            <person name="Slot J.C."/>
            <person name="St John F."/>
            <person name="Stenlid J."/>
            <person name="Sun H."/>
            <person name="Sun S."/>
            <person name="Syed K."/>
            <person name="Tsang A."/>
            <person name="Wiebenga A."/>
            <person name="Young D."/>
            <person name="Pisabarro A."/>
            <person name="Eastwood D.C."/>
            <person name="Martin F."/>
            <person name="Cullen D."/>
            <person name="Grigoriev I.V."/>
            <person name="Hibbett D.S."/>
        </authorList>
    </citation>
    <scope>NUCLEOTIDE SEQUENCE [LARGE SCALE GENOMIC DNA]</scope>
    <source>
        <strain evidence="2 3">DJM-731 SS1</strain>
    </source>
</reference>
<dbReference type="GO" id="GO:0045324">
    <property type="term" value="P:late endosome to vacuole transport"/>
    <property type="evidence" value="ECO:0007669"/>
    <property type="project" value="TreeGrafter"/>
</dbReference>
<dbReference type="GeneID" id="63686477"/>
<dbReference type="InterPro" id="IPR026847">
    <property type="entry name" value="VPS13"/>
</dbReference>
<sequence>MKVKEEEEKAPAPPELAQPTCAASGGWFGCMWGMTAATATAAEEEEPSATLDNDQRQELYNVIEYSDKDVIPQSINLLQDVMKMCMSACLTQGTFTLWPGGSDMISLMFDSLSSDLIQQPENMEFVLALGGLSVYDATLPNSVYPQIVCIKEQQPKAIDLKEQEEASNQLSKVTDTEDPFLLSKFEQNPLDKRADSTLTIRMWDMEIIYHWGYVQAIFKFF</sequence>